<reference evidence="2" key="1">
    <citation type="submission" date="2012-09" db="EMBL/GenBank/DDBJ databases">
        <title>Genome sequencing and comparative transcriptomics of race 1 and race 4 of banana pathogen: Fusarium oxysporum f. sp. cubense.</title>
        <authorList>
            <person name="Fang X."/>
            <person name="Huang J."/>
        </authorList>
    </citation>
    <scope>NUCLEOTIDE SEQUENCE [LARGE SCALE GENOMIC DNA]</scope>
    <source>
        <strain evidence="2">race 1</strain>
    </source>
</reference>
<dbReference type="STRING" id="1229664.N4UQ14"/>
<organism evidence="1 2">
    <name type="scientific">Fusarium oxysporum f. sp. cubense (strain race 1)</name>
    <name type="common">Panama disease fungus</name>
    <dbReference type="NCBI Taxonomy" id="1229664"/>
    <lineage>
        <taxon>Eukaryota</taxon>
        <taxon>Fungi</taxon>
        <taxon>Dikarya</taxon>
        <taxon>Ascomycota</taxon>
        <taxon>Pezizomycotina</taxon>
        <taxon>Sordariomycetes</taxon>
        <taxon>Hypocreomycetidae</taxon>
        <taxon>Hypocreales</taxon>
        <taxon>Nectriaceae</taxon>
        <taxon>Fusarium</taxon>
        <taxon>Fusarium oxysporum species complex</taxon>
    </lineage>
</organism>
<dbReference type="InterPro" id="IPR011990">
    <property type="entry name" value="TPR-like_helical_dom_sf"/>
</dbReference>
<reference evidence="2" key="2">
    <citation type="journal article" date="2014" name="PLoS ONE">
        <title>Genome and Transcriptome Analysis of the Fungal Pathogen Fusarium oxysporum f. sp. cubense Causing Banana Vascular Wilt Disease.</title>
        <authorList>
            <person name="Guo L."/>
            <person name="Han L."/>
            <person name="Yang L."/>
            <person name="Zeng H."/>
            <person name="Fan D."/>
            <person name="Zhu Y."/>
            <person name="Feng Y."/>
            <person name="Wang G."/>
            <person name="Peng C."/>
            <person name="Jiang X."/>
            <person name="Zhou D."/>
            <person name="Ni P."/>
            <person name="Liang C."/>
            <person name="Liu L."/>
            <person name="Wang J."/>
            <person name="Mao C."/>
            <person name="Fang X."/>
            <person name="Peng M."/>
            <person name="Huang J."/>
        </authorList>
    </citation>
    <scope>NUCLEOTIDE SEQUENCE [LARGE SCALE GENOMIC DNA]</scope>
    <source>
        <strain evidence="2">race 1</strain>
    </source>
</reference>
<proteinExistence type="predicted"/>
<dbReference type="AlphaFoldDB" id="N4UQ14"/>
<dbReference type="OrthoDB" id="1658288at2759"/>
<name>N4UQ14_FUSC1</name>
<protein>
    <submittedName>
        <fullName evidence="1">Uncharacterized protein</fullName>
    </submittedName>
</protein>
<accession>N4UQ14</accession>
<dbReference type="VEuPathDB" id="FungiDB:FOC1_g10008893"/>
<evidence type="ECO:0000313" key="2">
    <source>
        <dbReference type="Proteomes" id="UP000016928"/>
    </source>
</evidence>
<gene>
    <name evidence="1" type="ORF">FOC1_g10008893</name>
</gene>
<dbReference type="EMBL" id="KB730083">
    <property type="protein sequence ID" value="ENH73407.1"/>
    <property type="molecule type" value="Genomic_DNA"/>
</dbReference>
<dbReference type="Proteomes" id="UP000016928">
    <property type="component" value="Unassembled WGS sequence"/>
</dbReference>
<sequence length="178" mass="21310">MRVWVKQKKASKGLTETVTKRLNELIPQVDWSKRLIWKKYEAHAIRVLTGCQDHNLKFDERFQLACKVGFWLLREQNIKGSIPWLQQTLELTKAISVLEELVPIQRKTLGQMNRETMCSENQLAEAYFNNQNVYTALKLYEHMRLVRRNLGQSNEHKKWAEAGYEKCAENWKWTWMRR</sequence>
<evidence type="ECO:0000313" key="1">
    <source>
        <dbReference type="EMBL" id="ENH73407.1"/>
    </source>
</evidence>
<dbReference type="HOGENOM" id="CLU_1510650_0_0_1"/>
<dbReference type="Gene3D" id="1.25.40.10">
    <property type="entry name" value="Tetratricopeptide repeat domain"/>
    <property type="match status" value="1"/>
</dbReference>